<keyword evidence="3 6" id="KW-0812">Transmembrane</keyword>
<evidence type="ECO:0000256" key="5">
    <source>
        <dbReference type="ARBA" id="ARBA00023136"/>
    </source>
</evidence>
<dbReference type="EMBL" id="JADNYJ010000011">
    <property type="protein sequence ID" value="KAF8908616.1"/>
    <property type="molecule type" value="Genomic_DNA"/>
</dbReference>
<dbReference type="GO" id="GO:0016020">
    <property type="term" value="C:membrane"/>
    <property type="evidence" value="ECO:0007669"/>
    <property type="project" value="UniProtKB-SubCell"/>
</dbReference>
<evidence type="ECO:0000256" key="3">
    <source>
        <dbReference type="ARBA" id="ARBA00022692"/>
    </source>
</evidence>
<evidence type="ECO:0000256" key="6">
    <source>
        <dbReference type="SAM" id="Phobius"/>
    </source>
</evidence>
<feature type="transmembrane region" description="Helical" evidence="6">
    <location>
        <begin position="36"/>
        <end position="55"/>
    </location>
</feature>
<keyword evidence="4 6" id="KW-1133">Transmembrane helix</keyword>
<dbReference type="PANTHER" id="PTHR21659">
    <property type="entry name" value="HYDROPHOBIC PROTEIN RCI2 LOW TEMPERATURE AND SALT RESPONSIVE PROTEIN LTI6 -RELATED"/>
    <property type="match status" value="1"/>
</dbReference>
<organism evidence="7 8">
    <name type="scientific">Gymnopilus junonius</name>
    <name type="common">Spectacular rustgill mushroom</name>
    <name type="synonym">Gymnopilus spectabilis subsp. junonius</name>
    <dbReference type="NCBI Taxonomy" id="109634"/>
    <lineage>
        <taxon>Eukaryota</taxon>
        <taxon>Fungi</taxon>
        <taxon>Dikarya</taxon>
        <taxon>Basidiomycota</taxon>
        <taxon>Agaricomycotina</taxon>
        <taxon>Agaricomycetes</taxon>
        <taxon>Agaricomycetidae</taxon>
        <taxon>Agaricales</taxon>
        <taxon>Agaricineae</taxon>
        <taxon>Hymenogastraceae</taxon>
        <taxon>Gymnopilus</taxon>
    </lineage>
</organism>
<evidence type="ECO:0000256" key="2">
    <source>
        <dbReference type="ARBA" id="ARBA00009530"/>
    </source>
</evidence>
<reference evidence="7" key="1">
    <citation type="submission" date="2020-11" db="EMBL/GenBank/DDBJ databases">
        <authorList>
            <consortium name="DOE Joint Genome Institute"/>
            <person name="Ahrendt S."/>
            <person name="Riley R."/>
            <person name="Andreopoulos W."/>
            <person name="LaButti K."/>
            <person name="Pangilinan J."/>
            <person name="Ruiz-duenas F.J."/>
            <person name="Barrasa J.M."/>
            <person name="Sanchez-Garcia M."/>
            <person name="Camarero S."/>
            <person name="Miyauchi S."/>
            <person name="Serrano A."/>
            <person name="Linde D."/>
            <person name="Babiker R."/>
            <person name="Drula E."/>
            <person name="Ayuso-Fernandez I."/>
            <person name="Pacheco R."/>
            <person name="Padilla G."/>
            <person name="Ferreira P."/>
            <person name="Barriuso J."/>
            <person name="Kellner H."/>
            <person name="Castanera R."/>
            <person name="Alfaro M."/>
            <person name="Ramirez L."/>
            <person name="Pisabarro A.G."/>
            <person name="Kuo A."/>
            <person name="Tritt A."/>
            <person name="Lipzen A."/>
            <person name="He G."/>
            <person name="Yan M."/>
            <person name="Ng V."/>
            <person name="Cullen D."/>
            <person name="Martin F."/>
            <person name="Rosso M.-N."/>
            <person name="Henrissat B."/>
            <person name="Hibbett D."/>
            <person name="Martinez A.T."/>
            <person name="Grigoriev I.V."/>
        </authorList>
    </citation>
    <scope>NUCLEOTIDE SEQUENCE</scope>
    <source>
        <strain evidence="7">AH 44721</strain>
    </source>
</reference>
<dbReference type="Pfam" id="PF01679">
    <property type="entry name" value="Pmp3"/>
    <property type="match status" value="1"/>
</dbReference>
<dbReference type="AlphaFoldDB" id="A0A9P5NTJ9"/>
<comment type="subcellular location">
    <subcellularLocation>
        <location evidence="1">Membrane</location>
    </subcellularLocation>
</comment>
<comment type="similarity">
    <text evidence="2">Belongs to the UPF0057 (PMP3) family.</text>
</comment>
<dbReference type="Proteomes" id="UP000724874">
    <property type="component" value="Unassembled WGS sequence"/>
</dbReference>
<gene>
    <name evidence="7" type="ORF">CPB84DRAFT_1767086</name>
</gene>
<evidence type="ECO:0000256" key="4">
    <source>
        <dbReference type="ARBA" id="ARBA00022989"/>
    </source>
</evidence>
<dbReference type="InterPro" id="IPR000612">
    <property type="entry name" value="PMP3"/>
</dbReference>
<keyword evidence="8" id="KW-1185">Reference proteome</keyword>
<accession>A0A9P5NTJ9</accession>
<keyword evidence="5 6" id="KW-0472">Membrane</keyword>
<evidence type="ECO:0000256" key="1">
    <source>
        <dbReference type="ARBA" id="ARBA00004370"/>
    </source>
</evidence>
<protein>
    <recommendedName>
        <fullName evidence="9">Plasma membrane proteolipid 3</fullName>
    </recommendedName>
</protein>
<dbReference type="PANTHER" id="PTHR21659:SF112">
    <property type="entry name" value="PROTEIN SNA2-RELATED"/>
    <property type="match status" value="1"/>
</dbReference>
<evidence type="ECO:0000313" key="7">
    <source>
        <dbReference type="EMBL" id="KAF8908616.1"/>
    </source>
</evidence>
<comment type="caution">
    <text evidence="7">The sequence shown here is derived from an EMBL/GenBank/DDBJ whole genome shotgun (WGS) entry which is preliminary data.</text>
</comment>
<feature type="transmembrane region" description="Helical" evidence="6">
    <location>
        <begin position="12"/>
        <end position="29"/>
    </location>
</feature>
<sequence>MGQEIVSSASNMSLYFLAIFLPPLTVFMKRGCGADFWINVCLWILGWVPGVLHAWDIISRSEEPVIHHAWHARGGRSRRFYSNSEYWY</sequence>
<evidence type="ECO:0000313" key="8">
    <source>
        <dbReference type="Proteomes" id="UP000724874"/>
    </source>
</evidence>
<dbReference type="OrthoDB" id="2802411at2759"/>
<proteinExistence type="inferred from homology"/>
<name>A0A9P5NTJ9_GYMJU</name>
<evidence type="ECO:0008006" key="9">
    <source>
        <dbReference type="Google" id="ProtNLM"/>
    </source>
</evidence>